<keyword evidence="1" id="KW-0472">Membrane</keyword>
<feature type="transmembrane region" description="Helical" evidence="1">
    <location>
        <begin position="9"/>
        <end position="27"/>
    </location>
</feature>
<accession>A0A0R2B736</accession>
<evidence type="ECO:0000256" key="1">
    <source>
        <dbReference type="SAM" id="Phobius"/>
    </source>
</evidence>
<dbReference type="AlphaFoldDB" id="A0A0R2B736"/>
<gene>
    <name evidence="2" type="ORF">FC34_GL001089</name>
</gene>
<evidence type="ECO:0000313" key="3">
    <source>
        <dbReference type="Proteomes" id="UP000051672"/>
    </source>
</evidence>
<feature type="transmembrane region" description="Helical" evidence="1">
    <location>
        <begin position="33"/>
        <end position="52"/>
    </location>
</feature>
<sequence length="59" mass="6416">MSNLKNKQLVLILLLGNYLTLLSTVGRGPIFKITTAVVLVLALILAGQILTIQRKPTTK</sequence>
<dbReference type="EMBL" id="AYZQ01000002">
    <property type="protein sequence ID" value="KRM72105.1"/>
    <property type="molecule type" value="Genomic_DNA"/>
</dbReference>
<organism evidence="2 3">
    <name type="scientific">Lacticaseibacillus brantae DSM 23927</name>
    <dbReference type="NCBI Taxonomy" id="1423727"/>
    <lineage>
        <taxon>Bacteria</taxon>
        <taxon>Bacillati</taxon>
        <taxon>Bacillota</taxon>
        <taxon>Bacilli</taxon>
        <taxon>Lactobacillales</taxon>
        <taxon>Lactobacillaceae</taxon>
        <taxon>Lacticaseibacillus</taxon>
    </lineage>
</organism>
<keyword evidence="1" id="KW-1133">Transmembrane helix</keyword>
<dbReference type="Proteomes" id="UP000051672">
    <property type="component" value="Unassembled WGS sequence"/>
</dbReference>
<comment type="caution">
    <text evidence="2">The sequence shown here is derived from an EMBL/GenBank/DDBJ whole genome shotgun (WGS) entry which is preliminary data.</text>
</comment>
<evidence type="ECO:0000313" key="2">
    <source>
        <dbReference type="EMBL" id="KRM72105.1"/>
    </source>
</evidence>
<proteinExistence type="predicted"/>
<protein>
    <submittedName>
        <fullName evidence="2">Uncharacterized protein</fullName>
    </submittedName>
</protein>
<keyword evidence="3" id="KW-1185">Reference proteome</keyword>
<name>A0A0R2B736_9LACO</name>
<keyword evidence="1" id="KW-0812">Transmembrane</keyword>
<dbReference type="RefSeq" id="WP_057894377.1">
    <property type="nucleotide sequence ID" value="NZ_AYZQ01000002.1"/>
</dbReference>
<dbReference type="PATRIC" id="fig|1423727.3.peg.1102"/>
<reference evidence="2 3" key="1">
    <citation type="journal article" date="2015" name="Genome Announc.">
        <title>Expanding the biotechnology potential of lactobacilli through comparative genomics of 213 strains and associated genera.</title>
        <authorList>
            <person name="Sun Z."/>
            <person name="Harris H.M."/>
            <person name="McCann A."/>
            <person name="Guo C."/>
            <person name="Argimon S."/>
            <person name="Zhang W."/>
            <person name="Yang X."/>
            <person name="Jeffery I.B."/>
            <person name="Cooney J.C."/>
            <person name="Kagawa T.F."/>
            <person name="Liu W."/>
            <person name="Song Y."/>
            <person name="Salvetti E."/>
            <person name="Wrobel A."/>
            <person name="Rasinkangas P."/>
            <person name="Parkhill J."/>
            <person name="Rea M.C."/>
            <person name="O'Sullivan O."/>
            <person name="Ritari J."/>
            <person name="Douillard F.P."/>
            <person name="Paul Ross R."/>
            <person name="Yang R."/>
            <person name="Briner A.E."/>
            <person name="Felis G.E."/>
            <person name="de Vos W.M."/>
            <person name="Barrangou R."/>
            <person name="Klaenhammer T.R."/>
            <person name="Caufield P.W."/>
            <person name="Cui Y."/>
            <person name="Zhang H."/>
            <person name="O'Toole P.W."/>
        </authorList>
    </citation>
    <scope>NUCLEOTIDE SEQUENCE [LARGE SCALE GENOMIC DNA]</scope>
    <source>
        <strain evidence="2 3">DSM 23927</strain>
    </source>
</reference>